<evidence type="ECO:0000313" key="1">
    <source>
        <dbReference type="EMBL" id="CAH2068451.1"/>
    </source>
</evidence>
<reference evidence="1" key="1">
    <citation type="submission" date="2022-03" db="EMBL/GenBank/DDBJ databases">
        <authorList>
            <person name="Martin H S."/>
        </authorList>
    </citation>
    <scope>NUCLEOTIDE SEQUENCE</scope>
</reference>
<accession>A0ABN8IZJ6</accession>
<sequence>MFVYYSEYVQSESGSATPSTALPLKHVSIGFRKRTPVQMLAAASWVVRRAVASSYEKTKLLDDNRHPLFIYDPI</sequence>
<gene>
    <name evidence="1" type="ORF">IPOD504_LOCUS14333</name>
</gene>
<proteinExistence type="predicted"/>
<evidence type="ECO:0000313" key="2">
    <source>
        <dbReference type="Proteomes" id="UP000837857"/>
    </source>
</evidence>
<protein>
    <submittedName>
        <fullName evidence="1">Uncharacterized protein</fullName>
    </submittedName>
</protein>
<feature type="non-terminal residue" evidence="1">
    <location>
        <position position="1"/>
    </location>
</feature>
<dbReference type="Proteomes" id="UP000837857">
    <property type="component" value="Chromosome 5"/>
</dbReference>
<name>A0ABN8IZJ6_9NEOP</name>
<keyword evidence="2" id="KW-1185">Reference proteome</keyword>
<organism evidence="1 2">
    <name type="scientific">Iphiclides podalirius</name>
    <name type="common">scarce swallowtail</name>
    <dbReference type="NCBI Taxonomy" id="110791"/>
    <lineage>
        <taxon>Eukaryota</taxon>
        <taxon>Metazoa</taxon>
        <taxon>Ecdysozoa</taxon>
        <taxon>Arthropoda</taxon>
        <taxon>Hexapoda</taxon>
        <taxon>Insecta</taxon>
        <taxon>Pterygota</taxon>
        <taxon>Neoptera</taxon>
        <taxon>Endopterygota</taxon>
        <taxon>Lepidoptera</taxon>
        <taxon>Glossata</taxon>
        <taxon>Ditrysia</taxon>
        <taxon>Papilionoidea</taxon>
        <taxon>Papilionidae</taxon>
        <taxon>Papilioninae</taxon>
        <taxon>Iphiclides</taxon>
    </lineage>
</organism>
<dbReference type="EMBL" id="OW152817">
    <property type="protein sequence ID" value="CAH2068451.1"/>
    <property type="molecule type" value="Genomic_DNA"/>
</dbReference>